<dbReference type="InterPro" id="IPR039426">
    <property type="entry name" value="TonB-dep_rcpt-like"/>
</dbReference>
<protein>
    <submittedName>
        <fullName evidence="13">TonB-dependent receptor domain-containing protein</fullName>
    </submittedName>
</protein>
<dbReference type="InterPro" id="IPR000531">
    <property type="entry name" value="Beta-barrel_TonB"/>
</dbReference>
<keyword evidence="3 8" id="KW-1134">Transmembrane beta strand</keyword>
<name>A0ABV8SXE3_9GAMM</name>
<dbReference type="InterPro" id="IPR037066">
    <property type="entry name" value="Plug_dom_sf"/>
</dbReference>
<organism evidence="13 14">
    <name type="scientific">Steroidobacter flavus</name>
    <dbReference type="NCBI Taxonomy" id="1842136"/>
    <lineage>
        <taxon>Bacteria</taxon>
        <taxon>Pseudomonadati</taxon>
        <taxon>Pseudomonadota</taxon>
        <taxon>Gammaproteobacteria</taxon>
        <taxon>Steroidobacterales</taxon>
        <taxon>Steroidobacteraceae</taxon>
        <taxon>Steroidobacter</taxon>
    </lineage>
</organism>
<evidence type="ECO:0000259" key="12">
    <source>
        <dbReference type="Pfam" id="PF07715"/>
    </source>
</evidence>
<dbReference type="Gene3D" id="2.170.130.10">
    <property type="entry name" value="TonB-dependent receptor, plug domain"/>
    <property type="match status" value="1"/>
</dbReference>
<keyword evidence="4 8" id="KW-0812">Transmembrane</keyword>
<evidence type="ECO:0000256" key="10">
    <source>
        <dbReference type="SAM" id="SignalP"/>
    </source>
</evidence>
<gene>
    <name evidence="13" type="ORF">ACFPN2_21985</name>
</gene>
<proteinExistence type="inferred from homology"/>
<evidence type="ECO:0000256" key="1">
    <source>
        <dbReference type="ARBA" id="ARBA00004571"/>
    </source>
</evidence>
<dbReference type="Pfam" id="PF07715">
    <property type="entry name" value="Plug"/>
    <property type="match status" value="1"/>
</dbReference>
<comment type="caution">
    <text evidence="13">The sequence shown here is derived from an EMBL/GenBank/DDBJ whole genome shotgun (WGS) entry which is preliminary data.</text>
</comment>
<dbReference type="PANTHER" id="PTHR47234:SF3">
    <property type="entry name" value="SECRETIN_TONB SHORT N-TERMINAL DOMAIN-CONTAINING PROTEIN"/>
    <property type="match status" value="1"/>
</dbReference>
<feature type="domain" description="TonB-dependent receptor-like beta-barrel" evidence="11">
    <location>
        <begin position="416"/>
        <end position="921"/>
    </location>
</feature>
<feature type="chain" id="PRO_5045573751" evidence="10">
    <location>
        <begin position="36"/>
        <end position="959"/>
    </location>
</feature>
<dbReference type="SUPFAM" id="SSF56935">
    <property type="entry name" value="Porins"/>
    <property type="match status" value="1"/>
</dbReference>
<comment type="similarity">
    <text evidence="8 9">Belongs to the TonB-dependent receptor family.</text>
</comment>
<keyword evidence="14" id="KW-1185">Reference proteome</keyword>
<evidence type="ECO:0000256" key="9">
    <source>
        <dbReference type="RuleBase" id="RU003357"/>
    </source>
</evidence>
<dbReference type="Pfam" id="PF00593">
    <property type="entry name" value="TonB_dep_Rec_b-barrel"/>
    <property type="match status" value="1"/>
</dbReference>
<feature type="signal peptide" evidence="10">
    <location>
        <begin position="1"/>
        <end position="35"/>
    </location>
</feature>
<evidence type="ECO:0000313" key="14">
    <source>
        <dbReference type="Proteomes" id="UP001595904"/>
    </source>
</evidence>
<accession>A0ABV8SXE3</accession>
<comment type="subcellular location">
    <subcellularLocation>
        <location evidence="1 8">Cell outer membrane</location>
        <topology evidence="1 8">Multi-pass membrane protein</topology>
    </subcellularLocation>
</comment>
<feature type="domain" description="TonB-dependent receptor plug" evidence="12">
    <location>
        <begin position="62"/>
        <end position="180"/>
    </location>
</feature>
<dbReference type="RefSeq" id="WP_380600604.1">
    <property type="nucleotide sequence ID" value="NZ_JBHSDU010000010.1"/>
</dbReference>
<reference evidence="14" key="1">
    <citation type="journal article" date="2019" name="Int. J. Syst. Evol. Microbiol.">
        <title>The Global Catalogue of Microorganisms (GCM) 10K type strain sequencing project: providing services to taxonomists for standard genome sequencing and annotation.</title>
        <authorList>
            <consortium name="The Broad Institute Genomics Platform"/>
            <consortium name="The Broad Institute Genome Sequencing Center for Infectious Disease"/>
            <person name="Wu L."/>
            <person name="Ma J."/>
        </authorList>
    </citation>
    <scope>NUCLEOTIDE SEQUENCE [LARGE SCALE GENOMIC DNA]</scope>
    <source>
        <strain evidence="14">CGMCC 1.10759</strain>
    </source>
</reference>
<evidence type="ECO:0000256" key="6">
    <source>
        <dbReference type="ARBA" id="ARBA00023136"/>
    </source>
</evidence>
<keyword evidence="5 9" id="KW-0798">TonB box</keyword>
<keyword evidence="6 8" id="KW-0472">Membrane</keyword>
<evidence type="ECO:0000256" key="4">
    <source>
        <dbReference type="ARBA" id="ARBA00022692"/>
    </source>
</evidence>
<dbReference type="Gene3D" id="2.40.170.20">
    <property type="entry name" value="TonB-dependent receptor, beta-barrel domain"/>
    <property type="match status" value="1"/>
</dbReference>
<evidence type="ECO:0000313" key="13">
    <source>
        <dbReference type="EMBL" id="MFC4311770.1"/>
    </source>
</evidence>
<dbReference type="PROSITE" id="PS52016">
    <property type="entry name" value="TONB_DEPENDENT_REC_3"/>
    <property type="match status" value="1"/>
</dbReference>
<evidence type="ECO:0000256" key="2">
    <source>
        <dbReference type="ARBA" id="ARBA00022448"/>
    </source>
</evidence>
<sequence length="959" mass="102488">MLKKRNIPTRVSCKGMPLRETLLAATALSAMPAFAQDAPPAETTELVEIVVTGTRAARDGYQAPSPTNVISAAVIDTQAATGLGEILEQTGMVKGTRNPNSNAVNTASPGQWTADLRGLGGQRTLVLVDSSRIVPFAPASNLSVPTTTDLNLIPTLMVERVETVTGGASAQYGSDAVSGVVNILLRREFDGVRVRAQTGISEEGDAEEQRVGVLGGWNSDSGRAHVVFSADWVDSEGMGDIYTRDWGRRETMIVSTPGNPSLTWGDNVHTALGVGGIIGQGRNAANTANVGFTLTGQTFNPDGSIRPFQYGYPLGPGATSSTMIGGEGESITKGVSQVPGVERASTYARFGFDFSDRLYGYASLGYSQSKGLLTAAQPRLTSTQLFIRADNAFLPTVVRDAMTAQGVGGFRMTRQGNDLGNNSYEIENKSPRFTAGLEGSFANGWDWDAHVSYGRNDYNYDSENNPITANLAFAVDAVRDGNGNIVCAATIPGHPRFNADAAGCVPLNLFGEGNTSAEARDYFQGDPHAEVVYKQKTFGANLSGKLFATWAGEIAVATGVEYRKEEEEVTADPIATAGGFFTGNNSPYSGAFDVSEGYVEAIVPLARESSFAKLIDLNLAYRYADYSTVGGMEAWKTGLVWEPFDFLRLRVSQSRDIRAPAINELYSPGAAVTNNITMININDLGTPNPTVRNYVIPQRTAGGDVNVQAEEGDTTTIGFVFSPSSGALSGFNFSVDYYDIQLDKAITNLNGANIANLCISGVRSFCNLFTFNAAGDPTALNAGSINLGSFEQRGYDVQLDYSHELFNGTWTIGYTGTFVADSIVDTGLPGAVPVDRAGEHGAANFAAVPDFRGNLTTSFKTHTWSTTLQAVHVSSGKLDNLYNTPGNPTISKNDIPSYVLFNVYGSYTLNDRIRLFGSIRNALNRDPVMTPYTVLNTPVYGAYYDKVGRQYSLGVDVSF</sequence>
<dbReference type="InterPro" id="IPR036942">
    <property type="entry name" value="Beta-barrel_TonB_sf"/>
</dbReference>
<dbReference type="Proteomes" id="UP001595904">
    <property type="component" value="Unassembled WGS sequence"/>
</dbReference>
<evidence type="ECO:0000256" key="3">
    <source>
        <dbReference type="ARBA" id="ARBA00022452"/>
    </source>
</evidence>
<keyword evidence="10" id="KW-0732">Signal</keyword>
<evidence type="ECO:0000259" key="11">
    <source>
        <dbReference type="Pfam" id="PF00593"/>
    </source>
</evidence>
<dbReference type="InterPro" id="IPR012910">
    <property type="entry name" value="Plug_dom"/>
</dbReference>
<evidence type="ECO:0000256" key="5">
    <source>
        <dbReference type="ARBA" id="ARBA00023077"/>
    </source>
</evidence>
<keyword evidence="7 8" id="KW-0998">Cell outer membrane</keyword>
<keyword evidence="2 8" id="KW-0813">Transport</keyword>
<dbReference type="EMBL" id="JBHSDU010000010">
    <property type="protein sequence ID" value="MFC4311770.1"/>
    <property type="molecule type" value="Genomic_DNA"/>
</dbReference>
<dbReference type="PANTHER" id="PTHR47234">
    <property type="match status" value="1"/>
</dbReference>
<evidence type="ECO:0000256" key="8">
    <source>
        <dbReference type="PROSITE-ProRule" id="PRU01360"/>
    </source>
</evidence>
<evidence type="ECO:0000256" key="7">
    <source>
        <dbReference type="ARBA" id="ARBA00023237"/>
    </source>
</evidence>
<keyword evidence="13" id="KW-0675">Receptor</keyword>